<dbReference type="EMBL" id="BAABCW010000018">
    <property type="protein sequence ID" value="GAA3517742.1"/>
    <property type="molecule type" value="Genomic_DNA"/>
</dbReference>
<dbReference type="PANTHER" id="PTHR34408">
    <property type="entry name" value="FAMILY PROTEIN, PUTATIVE-RELATED"/>
    <property type="match status" value="1"/>
</dbReference>
<dbReference type="SMART" id="SM00287">
    <property type="entry name" value="SH3b"/>
    <property type="match status" value="2"/>
</dbReference>
<dbReference type="RefSeq" id="WP_344929636.1">
    <property type="nucleotide sequence ID" value="NZ_BAABCW010000018.1"/>
</dbReference>
<evidence type="ECO:0000313" key="2">
    <source>
        <dbReference type="EMBL" id="GAA3517742.1"/>
    </source>
</evidence>
<reference evidence="3" key="1">
    <citation type="journal article" date="2019" name="Int. J. Syst. Evol. Microbiol.">
        <title>The Global Catalogue of Microorganisms (GCM) 10K type strain sequencing project: providing services to taxonomists for standard genome sequencing and annotation.</title>
        <authorList>
            <consortium name="The Broad Institute Genomics Platform"/>
            <consortium name="The Broad Institute Genome Sequencing Center for Infectious Disease"/>
            <person name="Wu L."/>
            <person name="Ma J."/>
        </authorList>
    </citation>
    <scope>NUCLEOTIDE SEQUENCE [LARGE SCALE GENOMIC DNA]</scope>
    <source>
        <strain evidence="3">JCM 17106</strain>
    </source>
</reference>
<feature type="domain" description="SH3b" evidence="1">
    <location>
        <begin position="28"/>
        <end position="99"/>
    </location>
</feature>
<sequence>MHKLLFFFTLLICIKTDAQQSMYQDHIYQTNVVYGSDVNIRSKPSLKSKIIGTENAGFDLIPTWSQTRDTINGKSGHWVEIKYQNKTAYIWNHLITQSSFRFHTDTDYKVLIKQESKSEIGVKIFHNNKLIKHQLLLTQPDKELYSAFSIGDTYNSNGKEIIICTFTKDQPLAFQWDGTQLTPFTKKLPLSFLSGKKWKYVIGDNVNIRTEPSLSSPILNTLKLQSKVELIAANFKKDTIDTTIGFWHHIKHEDQEAYIWSDFLSEYSIESLKTEGLVFAVYQSTLLAIKDGKVLDNIVSNQFSIDGLVPLGTLGLANINELFASCVYGGGCGKTSGDVIYGWDGKKIRHIANNTGVGDGGLSESNQVIFPSYNTGDANDIIRVISIDSEALDIPSSDLSKTTYENFNRKEIEKSYRISPTEIIEIPNETQKIEAFISTEFKGYQLAYFRNKDFNNDGYDDIIAYARSTKYRPNGNSLLLILFGNKTETYTLHSFHKNLIKHTENDPLSNILISENGFQLGIYYLGYYNESLQLGVVKLDYNYRHDIQDFQLIKEVKLMPANDGSWVKKATNYTKNTVLFKDSWHSPLSTVN</sequence>
<dbReference type="PROSITE" id="PS51781">
    <property type="entry name" value="SH3B"/>
    <property type="match status" value="2"/>
</dbReference>
<keyword evidence="3" id="KW-1185">Reference proteome</keyword>
<dbReference type="Proteomes" id="UP001500459">
    <property type="component" value="Unassembled WGS sequence"/>
</dbReference>
<protein>
    <recommendedName>
        <fullName evidence="1">SH3b domain-containing protein</fullName>
    </recommendedName>
</protein>
<feature type="domain" description="SH3b" evidence="1">
    <location>
        <begin position="196"/>
        <end position="268"/>
    </location>
</feature>
<dbReference type="PANTHER" id="PTHR34408:SF1">
    <property type="entry name" value="GLYCOSYL HYDROLASE FAMILY 19 DOMAIN-CONTAINING PROTEIN HI_1415"/>
    <property type="match status" value="1"/>
</dbReference>
<organism evidence="2 3">
    <name type="scientific">Aquimarina addita</name>
    <dbReference type="NCBI Taxonomy" id="870485"/>
    <lineage>
        <taxon>Bacteria</taxon>
        <taxon>Pseudomonadati</taxon>
        <taxon>Bacteroidota</taxon>
        <taxon>Flavobacteriia</taxon>
        <taxon>Flavobacteriales</taxon>
        <taxon>Flavobacteriaceae</taxon>
        <taxon>Aquimarina</taxon>
    </lineage>
</organism>
<dbReference type="InterPro" id="IPR052354">
    <property type="entry name" value="Cell_Wall_Dynamics_Protein"/>
</dbReference>
<accession>A0ABP6UT99</accession>
<name>A0ABP6UT99_9FLAO</name>
<evidence type="ECO:0000313" key="3">
    <source>
        <dbReference type="Proteomes" id="UP001500459"/>
    </source>
</evidence>
<proteinExistence type="predicted"/>
<dbReference type="InterPro" id="IPR003646">
    <property type="entry name" value="SH3-like_bac-type"/>
</dbReference>
<evidence type="ECO:0000259" key="1">
    <source>
        <dbReference type="PROSITE" id="PS51781"/>
    </source>
</evidence>
<gene>
    <name evidence="2" type="ORF">GCM10022393_34850</name>
</gene>
<comment type="caution">
    <text evidence="2">The sequence shown here is derived from an EMBL/GenBank/DDBJ whole genome shotgun (WGS) entry which is preliminary data.</text>
</comment>
<dbReference type="Gene3D" id="2.30.30.40">
    <property type="entry name" value="SH3 Domains"/>
    <property type="match status" value="2"/>
</dbReference>